<protein>
    <submittedName>
        <fullName evidence="1">PD-(D/E)XK motif protein</fullName>
    </submittedName>
</protein>
<reference evidence="1 2" key="1">
    <citation type="submission" date="2019-05" db="EMBL/GenBank/DDBJ databases">
        <title>Kocuria coralli sp. nov., a novel actinobacterium isolated from coral reef seawater.</title>
        <authorList>
            <person name="Li J."/>
        </authorList>
    </citation>
    <scope>NUCLEOTIDE SEQUENCE [LARGE SCALE GENOMIC DNA]</scope>
    <source>
        <strain evidence="1 2">SCSIO 13007</strain>
    </source>
</reference>
<sequence>MSDEREREFTVETLDRYMRAEVETRHVLSEMPRCEMIIDPRASRLVLRTPDAGSYPETGAYRRLAFEVVEEPGESGVWAELTVDASGMAYEAYSLVMSVVDQLEAGRPLKHALDESLATFKELLTKRWKLSEDQEIGLFGELGLFAHLVAELGEEAATSSWLGPENEEHDFVLPDFDAEVKTTRNETRAHVIGGLGQLAPSPARPLYLVSVQVTAAGAASEGQTLPERVNKVRAMLDSSARVFDEHLASLGWDPRTAADLYTQGYFARSEPRVYLVDIDFPAITHEGIASIVQRPELVVGAVYRIDVTAIEASTPPSQLSGYCERSSSDS</sequence>
<dbReference type="Pfam" id="PF14390">
    <property type="entry name" value="DUF4420"/>
    <property type="match status" value="1"/>
</dbReference>
<accession>A0A5J5KVQ1</accession>
<name>A0A5J5KVQ1_9MICC</name>
<dbReference type="InterPro" id="IPR025534">
    <property type="entry name" value="DUF4420"/>
</dbReference>
<evidence type="ECO:0000313" key="2">
    <source>
        <dbReference type="Proteomes" id="UP000325957"/>
    </source>
</evidence>
<keyword evidence="2" id="KW-1185">Reference proteome</keyword>
<proteinExistence type="predicted"/>
<dbReference type="Proteomes" id="UP000325957">
    <property type="component" value="Unassembled WGS sequence"/>
</dbReference>
<organism evidence="1 2">
    <name type="scientific">Kocuria coralli</name>
    <dbReference type="NCBI Taxonomy" id="1461025"/>
    <lineage>
        <taxon>Bacteria</taxon>
        <taxon>Bacillati</taxon>
        <taxon>Actinomycetota</taxon>
        <taxon>Actinomycetes</taxon>
        <taxon>Micrococcales</taxon>
        <taxon>Micrococcaceae</taxon>
        <taxon>Kocuria</taxon>
    </lineage>
</organism>
<gene>
    <name evidence="1" type="ORF">FCK90_14370</name>
</gene>
<dbReference type="AlphaFoldDB" id="A0A5J5KVQ1"/>
<dbReference type="EMBL" id="SZWF01000032">
    <property type="protein sequence ID" value="KAA9393011.1"/>
    <property type="molecule type" value="Genomic_DNA"/>
</dbReference>
<dbReference type="OrthoDB" id="4854145at2"/>
<dbReference type="RefSeq" id="WP_158035000.1">
    <property type="nucleotide sequence ID" value="NZ_ML708634.1"/>
</dbReference>
<comment type="caution">
    <text evidence="1">The sequence shown here is derived from an EMBL/GenBank/DDBJ whole genome shotgun (WGS) entry which is preliminary data.</text>
</comment>
<evidence type="ECO:0000313" key="1">
    <source>
        <dbReference type="EMBL" id="KAA9393011.1"/>
    </source>
</evidence>